<keyword evidence="5" id="KW-1185">Reference proteome</keyword>
<keyword evidence="1" id="KW-0862">Zinc</keyword>
<comment type="caution">
    <text evidence="4">The sequence shown here is derived from an EMBL/GenBank/DDBJ whole genome shotgun (WGS) entry which is preliminary data.</text>
</comment>
<evidence type="ECO:0000259" key="3">
    <source>
        <dbReference type="PROSITE" id="PS50089"/>
    </source>
</evidence>
<dbReference type="SMART" id="SM00184">
    <property type="entry name" value="RING"/>
    <property type="match status" value="1"/>
</dbReference>
<feature type="transmembrane region" description="Helical" evidence="2">
    <location>
        <begin position="6"/>
        <end position="23"/>
    </location>
</feature>
<sequence>MVLISALIYVAVYFVIAVAFFVRHHHNHHNHRNHREEELTPEKVSAAMAAMQVPLVLFSAATTKLAWSAKRCSICLMEFAEGDALRVLPACSHGFHGQCVERWLASKGSCPNCRRRVRNGVRRGCLPDNILIKNMLAVTHELYGYIYAMTYTCMKKKPWMMDMEASFPLVHPIESFVSSFVLLKRNLPFLVHIFTGIVMDKGWMFLPRQTEEYRKGLENFLDFAFSNANINGTIACPCARCKIGICVSREDAYAHLTVDGFIKGYTHWVAHGERTCSAPSISSSVPSRDDADNMEGLVHEAFGVQQHDGSTINTAGFEKDKDILIEEAEKFYKLIDDSQKELYPGWIRYEKFLSNGFRFHTKEVERKRKTQNCGVIVRATTSSYSSIRDQNPISSELDYYGILQNVIELDYEGGLRVVLFECDWVSKGKRLKLDEDGFMLANFTNVKRHNEPYILASQAMQVFYVEDPVDCNWHAIITTDARGHYKMQPVADVDTYLQSCICNPEDDHDHEEIVWVRDDAIGVEIDVDT</sequence>
<evidence type="ECO:0000256" key="1">
    <source>
        <dbReference type="PROSITE-ProRule" id="PRU00175"/>
    </source>
</evidence>
<dbReference type="AlphaFoldDB" id="A0A8J5GHB0"/>
<dbReference type="SUPFAM" id="SSF57850">
    <property type="entry name" value="RING/U-box"/>
    <property type="match status" value="1"/>
</dbReference>
<protein>
    <recommendedName>
        <fullName evidence="3">RING-type domain-containing protein</fullName>
    </recommendedName>
</protein>
<dbReference type="InterPro" id="IPR013083">
    <property type="entry name" value="Znf_RING/FYVE/PHD"/>
</dbReference>
<reference evidence="4 5" key="1">
    <citation type="submission" date="2020-08" db="EMBL/GenBank/DDBJ databases">
        <title>Plant Genome Project.</title>
        <authorList>
            <person name="Zhang R.-G."/>
        </authorList>
    </citation>
    <scope>NUCLEOTIDE SEQUENCE [LARGE SCALE GENOMIC DNA]</scope>
    <source>
        <tissue evidence="4">Rhizome</tissue>
    </source>
</reference>
<feature type="domain" description="RING-type" evidence="3">
    <location>
        <begin position="72"/>
        <end position="114"/>
    </location>
</feature>
<organism evidence="4 5">
    <name type="scientific">Zingiber officinale</name>
    <name type="common">Ginger</name>
    <name type="synonym">Amomum zingiber</name>
    <dbReference type="NCBI Taxonomy" id="94328"/>
    <lineage>
        <taxon>Eukaryota</taxon>
        <taxon>Viridiplantae</taxon>
        <taxon>Streptophyta</taxon>
        <taxon>Embryophyta</taxon>
        <taxon>Tracheophyta</taxon>
        <taxon>Spermatophyta</taxon>
        <taxon>Magnoliopsida</taxon>
        <taxon>Liliopsida</taxon>
        <taxon>Zingiberales</taxon>
        <taxon>Zingiberaceae</taxon>
        <taxon>Zingiber</taxon>
    </lineage>
</organism>
<dbReference type="Pfam" id="PF13952">
    <property type="entry name" value="DUF4216"/>
    <property type="match status" value="1"/>
</dbReference>
<dbReference type="PANTHER" id="PTHR48258:SF3">
    <property type="entry name" value="FK506-BINDING PROTEIN 4-LIKE ISOFORM X1"/>
    <property type="match status" value="1"/>
</dbReference>
<evidence type="ECO:0000313" key="4">
    <source>
        <dbReference type="EMBL" id="KAG6507572.1"/>
    </source>
</evidence>
<keyword evidence="1" id="KW-0479">Metal-binding</keyword>
<dbReference type="EMBL" id="JACMSC010000009">
    <property type="protein sequence ID" value="KAG6507572.1"/>
    <property type="molecule type" value="Genomic_DNA"/>
</dbReference>
<dbReference type="InterPro" id="IPR029480">
    <property type="entry name" value="Transpos_assoc"/>
</dbReference>
<name>A0A8J5GHB0_ZINOF</name>
<evidence type="ECO:0000256" key="2">
    <source>
        <dbReference type="SAM" id="Phobius"/>
    </source>
</evidence>
<evidence type="ECO:0000313" key="5">
    <source>
        <dbReference type="Proteomes" id="UP000734854"/>
    </source>
</evidence>
<accession>A0A8J5GHB0</accession>
<dbReference type="InterPro" id="IPR025312">
    <property type="entry name" value="DUF4216"/>
</dbReference>
<keyword evidence="2" id="KW-0812">Transmembrane</keyword>
<dbReference type="Gene3D" id="3.30.40.10">
    <property type="entry name" value="Zinc/RING finger domain, C3HC4 (zinc finger)"/>
    <property type="match status" value="1"/>
</dbReference>
<gene>
    <name evidence="4" type="ORF">ZIOFF_032922</name>
</gene>
<dbReference type="Pfam" id="PF13639">
    <property type="entry name" value="zf-RING_2"/>
    <property type="match status" value="1"/>
</dbReference>
<dbReference type="GO" id="GO:0008270">
    <property type="term" value="F:zinc ion binding"/>
    <property type="evidence" value="ECO:0007669"/>
    <property type="project" value="UniProtKB-KW"/>
</dbReference>
<keyword evidence="2" id="KW-0472">Membrane</keyword>
<keyword evidence="2" id="KW-1133">Transmembrane helix</keyword>
<proteinExistence type="predicted"/>
<dbReference type="Proteomes" id="UP000734854">
    <property type="component" value="Unassembled WGS sequence"/>
</dbReference>
<dbReference type="Pfam" id="PF13963">
    <property type="entry name" value="Transpos_assoc"/>
    <property type="match status" value="1"/>
</dbReference>
<keyword evidence="1" id="KW-0863">Zinc-finger</keyword>
<dbReference type="PANTHER" id="PTHR48258">
    <property type="entry name" value="DUF4218 DOMAIN-CONTAINING PROTEIN-RELATED"/>
    <property type="match status" value="1"/>
</dbReference>
<dbReference type="PROSITE" id="PS50089">
    <property type="entry name" value="ZF_RING_2"/>
    <property type="match status" value="1"/>
</dbReference>
<dbReference type="InterPro" id="IPR001841">
    <property type="entry name" value="Znf_RING"/>
</dbReference>